<dbReference type="EMBL" id="BARU01020868">
    <property type="protein sequence ID" value="GAH54041.1"/>
    <property type="molecule type" value="Genomic_DNA"/>
</dbReference>
<gene>
    <name evidence="1" type="ORF">S03H2_34225</name>
</gene>
<name>X1G824_9ZZZZ</name>
<reference evidence="1" key="1">
    <citation type="journal article" date="2014" name="Front. Microbiol.">
        <title>High frequency of phylogenetically diverse reductive dehalogenase-homologous genes in deep subseafloor sedimentary metagenomes.</title>
        <authorList>
            <person name="Kawai M."/>
            <person name="Futagami T."/>
            <person name="Toyoda A."/>
            <person name="Takaki Y."/>
            <person name="Nishi S."/>
            <person name="Hori S."/>
            <person name="Arai W."/>
            <person name="Tsubouchi T."/>
            <person name="Morono Y."/>
            <person name="Uchiyama I."/>
            <person name="Ito T."/>
            <person name="Fujiyama A."/>
            <person name="Inagaki F."/>
            <person name="Takami H."/>
        </authorList>
    </citation>
    <scope>NUCLEOTIDE SEQUENCE</scope>
    <source>
        <strain evidence="1">Expedition CK06-06</strain>
    </source>
</reference>
<evidence type="ECO:0000313" key="1">
    <source>
        <dbReference type="EMBL" id="GAH54041.1"/>
    </source>
</evidence>
<dbReference type="AlphaFoldDB" id="X1G824"/>
<accession>X1G824</accession>
<comment type="caution">
    <text evidence="1">The sequence shown here is derived from an EMBL/GenBank/DDBJ whole genome shotgun (WGS) entry which is preliminary data.</text>
</comment>
<proteinExistence type="predicted"/>
<feature type="non-terminal residue" evidence="1">
    <location>
        <position position="1"/>
    </location>
</feature>
<organism evidence="1">
    <name type="scientific">marine sediment metagenome</name>
    <dbReference type="NCBI Taxonomy" id="412755"/>
    <lineage>
        <taxon>unclassified sequences</taxon>
        <taxon>metagenomes</taxon>
        <taxon>ecological metagenomes</taxon>
    </lineage>
</organism>
<protein>
    <submittedName>
        <fullName evidence="1">Uncharacterized protein</fullName>
    </submittedName>
</protein>
<sequence>IKIPHEKIDGVIKVIREVEKKIDTVFTVGVISRVLNGKEIPIINILAKKGYQINPNAKVNIGLGRV</sequence>